<dbReference type="OrthoDB" id="661524at2"/>
<evidence type="ECO:0000313" key="2">
    <source>
        <dbReference type="Proteomes" id="UP000248553"/>
    </source>
</evidence>
<sequence length="105" mass="11181">MAFNGDEGSLIPMAEGVEMTTQYREASYSNNLCVFFGKTLLNELLAQPNAQGLRFYFALNADNKLTLVTVAADSEGKDIQAKVGNKGEPCPSTCCTASPLCGHVA</sequence>
<reference evidence="2" key="1">
    <citation type="submission" date="2018-05" db="EMBL/GenBank/DDBJ databases">
        <authorList>
            <person name="Nie L."/>
        </authorList>
    </citation>
    <scope>NUCLEOTIDE SEQUENCE [LARGE SCALE GENOMIC DNA]</scope>
    <source>
        <strain evidence="2">NL</strain>
    </source>
</reference>
<organism evidence="1 2">
    <name type="scientific">Hymenobacter edaphi</name>
    <dbReference type="NCBI Taxonomy" id="2211146"/>
    <lineage>
        <taxon>Bacteria</taxon>
        <taxon>Pseudomonadati</taxon>
        <taxon>Bacteroidota</taxon>
        <taxon>Cytophagia</taxon>
        <taxon>Cytophagales</taxon>
        <taxon>Hymenobacteraceae</taxon>
        <taxon>Hymenobacter</taxon>
    </lineage>
</organism>
<proteinExistence type="predicted"/>
<dbReference type="Proteomes" id="UP000248553">
    <property type="component" value="Unassembled WGS sequence"/>
</dbReference>
<comment type="caution">
    <text evidence="1">The sequence shown here is derived from an EMBL/GenBank/DDBJ whole genome shotgun (WGS) entry which is preliminary data.</text>
</comment>
<evidence type="ECO:0000313" key="1">
    <source>
        <dbReference type="EMBL" id="RAK65914.1"/>
    </source>
</evidence>
<dbReference type="RefSeq" id="WP_111478824.1">
    <property type="nucleotide sequence ID" value="NZ_QHKM01000004.1"/>
</dbReference>
<protein>
    <submittedName>
        <fullName evidence="1">Uncharacterized protein</fullName>
    </submittedName>
</protein>
<accession>A0A328BJ28</accession>
<dbReference type="AlphaFoldDB" id="A0A328BJ28"/>
<gene>
    <name evidence="1" type="ORF">DLM85_14485</name>
</gene>
<name>A0A328BJ28_9BACT</name>
<keyword evidence="2" id="KW-1185">Reference proteome</keyword>
<dbReference type="EMBL" id="QHKM01000004">
    <property type="protein sequence ID" value="RAK65914.1"/>
    <property type="molecule type" value="Genomic_DNA"/>
</dbReference>